<dbReference type="Gene3D" id="1.25.40.10">
    <property type="entry name" value="Tetratricopeptide repeat domain"/>
    <property type="match status" value="2"/>
</dbReference>
<keyword evidence="1" id="KW-0677">Repeat</keyword>
<dbReference type="EMBL" id="CP037421">
    <property type="protein sequence ID" value="QDT25101.1"/>
    <property type="molecule type" value="Genomic_DNA"/>
</dbReference>
<keyword evidence="4" id="KW-1185">Reference proteome</keyword>
<dbReference type="RefSeq" id="WP_145447985.1">
    <property type="nucleotide sequence ID" value="NZ_CP037421.1"/>
</dbReference>
<evidence type="ECO:0000256" key="1">
    <source>
        <dbReference type="ARBA" id="ARBA00022737"/>
    </source>
</evidence>
<dbReference type="InterPro" id="IPR019734">
    <property type="entry name" value="TPR_rpt"/>
</dbReference>
<dbReference type="AlphaFoldDB" id="A0A517Q0F2"/>
<gene>
    <name evidence="3" type="ORF">Enr10x_03950</name>
</gene>
<protein>
    <submittedName>
        <fullName evidence="3">Tetratricopeptide repeat protein</fullName>
    </submittedName>
</protein>
<name>A0A517Q0F2_9PLAN</name>
<keyword evidence="2" id="KW-0802">TPR repeat</keyword>
<dbReference type="SMART" id="SM00028">
    <property type="entry name" value="TPR"/>
    <property type="match status" value="4"/>
</dbReference>
<dbReference type="SUPFAM" id="SSF48452">
    <property type="entry name" value="TPR-like"/>
    <property type="match status" value="1"/>
</dbReference>
<organism evidence="3 4">
    <name type="scientific">Gimesia panareensis</name>
    <dbReference type="NCBI Taxonomy" id="2527978"/>
    <lineage>
        <taxon>Bacteria</taxon>
        <taxon>Pseudomonadati</taxon>
        <taxon>Planctomycetota</taxon>
        <taxon>Planctomycetia</taxon>
        <taxon>Planctomycetales</taxon>
        <taxon>Planctomycetaceae</taxon>
        <taxon>Gimesia</taxon>
    </lineage>
</organism>
<evidence type="ECO:0000313" key="3">
    <source>
        <dbReference type="EMBL" id="QDT25101.1"/>
    </source>
</evidence>
<proteinExistence type="predicted"/>
<dbReference type="PANTHER" id="PTHR44858:SF1">
    <property type="entry name" value="UDP-N-ACETYLGLUCOSAMINE--PEPTIDE N-ACETYLGLUCOSAMINYLTRANSFERASE SPINDLY-RELATED"/>
    <property type="match status" value="1"/>
</dbReference>
<accession>A0A517Q0F2</accession>
<evidence type="ECO:0000256" key="2">
    <source>
        <dbReference type="ARBA" id="ARBA00022803"/>
    </source>
</evidence>
<dbReference type="PANTHER" id="PTHR44858">
    <property type="entry name" value="TETRATRICOPEPTIDE REPEAT PROTEIN 6"/>
    <property type="match status" value="1"/>
</dbReference>
<sequence length="173" mass="19746">MSAEELLNQGIELHTQGRLHEALQQYDRTIAAAQDEVRWQVLTYYYRGMVHYRWQQYEQAIADFSVIVDRHDEVAADVVIQALLMRAECYGAREEYAAAVADYTAMLSDPAALPAPLLTDTLLFRGGAYERLEEYDLAIKDLQAFLNRGDLGSAELERAQDLLEKCEQNRQGQ</sequence>
<reference evidence="3 4" key="1">
    <citation type="submission" date="2019-03" db="EMBL/GenBank/DDBJ databases">
        <title>Deep-cultivation of Planctomycetes and their phenomic and genomic characterization uncovers novel biology.</title>
        <authorList>
            <person name="Wiegand S."/>
            <person name="Jogler M."/>
            <person name="Boedeker C."/>
            <person name="Pinto D."/>
            <person name="Vollmers J."/>
            <person name="Rivas-Marin E."/>
            <person name="Kohn T."/>
            <person name="Peeters S.H."/>
            <person name="Heuer A."/>
            <person name="Rast P."/>
            <person name="Oberbeckmann S."/>
            <person name="Bunk B."/>
            <person name="Jeske O."/>
            <person name="Meyerdierks A."/>
            <person name="Storesund J.E."/>
            <person name="Kallscheuer N."/>
            <person name="Luecker S."/>
            <person name="Lage O.M."/>
            <person name="Pohl T."/>
            <person name="Merkel B.J."/>
            <person name="Hornburger P."/>
            <person name="Mueller R.-W."/>
            <person name="Bruemmer F."/>
            <person name="Labrenz M."/>
            <person name="Spormann A.M."/>
            <person name="Op den Camp H."/>
            <person name="Overmann J."/>
            <person name="Amann R."/>
            <person name="Jetten M.S.M."/>
            <person name="Mascher T."/>
            <person name="Medema M.H."/>
            <person name="Devos D.P."/>
            <person name="Kaster A.-K."/>
            <person name="Ovreas L."/>
            <person name="Rohde M."/>
            <person name="Galperin M.Y."/>
            <person name="Jogler C."/>
        </authorList>
    </citation>
    <scope>NUCLEOTIDE SEQUENCE [LARGE SCALE GENOMIC DNA]</scope>
    <source>
        <strain evidence="3 4">Enr10</strain>
    </source>
</reference>
<dbReference type="Proteomes" id="UP000315647">
    <property type="component" value="Chromosome"/>
</dbReference>
<evidence type="ECO:0000313" key="4">
    <source>
        <dbReference type="Proteomes" id="UP000315647"/>
    </source>
</evidence>
<dbReference type="InterPro" id="IPR011990">
    <property type="entry name" value="TPR-like_helical_dom_sf"/>
</dbReference>
<dbReference type="InterPro" id="IPR050498">
    <property type="entry name" value="Ycf3"/>
</dbReference>